<evidence type="ECO:0000313" key="1">
    <source>
        <dbReference type="EMBL" id="OLP99626.1"/>
    </source>
</evidence>
<dbReference type="AlphaFoldDB" id="A0A1Q9DWS9"/>
<comment type="caution">
    <text evidence="1">The sequence shown here is derived from an EMBL/GenBank/DDBJ whole genome shotgun (WGS) entry which is preliminary data.</text>
</comment>
<gene>
    <name evidence="1" type="ORF">AK812_SmicGene17788</name>
</gene>
<sequence>MLRLCQGTAVDGAEASEASFCRLWVPVQDKELARLVLRTEVLWRSQAVVQVQEQQVGTGVAADKELADCVLCTEVLWGSDAQVVQVQEHQVSGQRLAQESLLQGKLTCPVWLQGQLRLLQEDKELARLLLCTEVLQWGSEAQVVQVQEQQVSGQRLAQESLLQGKLTCPVWLLEQLRLLEEDKLARLLLCTEGQLRLLQADKELADWVLCTEVLWGSDAQVVQVQEHQVSGQLRLLQVAQWSEAQVLQAHQQLLAQRCREVLLVSEAQVQRAQELQPGLRLAGESLVRQGQLTCSVSLQEPGQLRLLQLPQELAPWPCTEVLRRSTAQEGQELQEGLQAGQRLARESLQWQGNPTCSVSWAATFAAGNEGTGAVAVHGCAAGVKGTARAGAAGGAAGCAAVGTAARSDVFGVAAKTKELPCTDTARTGVASAAGEVLQQQA</sequence>
<reference evidence="1 2" key="1">
    <citation type="submission" date="2016-02" db="EMBL/GenBank/DDBJ databases">
        <title>Genome analysis of coral dinoflagellate symbionts highlights evolutionary adaptations to a symbiotic lifestyle.</title>
        <authorList>
            <person name="Aranda M."/>
            <person name="Li Y."/>
            <person name="Liew Y.J."/>
            <person name="Baumgarten S."/>
            <person name="Simakov O."/>
            <person name="Wilson M."/>
            <person name="Piel J."/>
            <person name="Ashoor H."/>
            <person name="Bougouffa S."/>
            <person name="Bajic V.B."/>
            <person name="Ryu T."/>
            <person name="Ravasi T."/>
            <person name="Bayer T."/>
            <person name="Micklem G."/>
            <person name="Kim H."/>
            <person name="Bhak J."/>
            <person name="Lajeunesse T.C."/>
            <person name="Voolstra C.R."/>
        </authorList>
    </citation>
    <scope>NUCLEOTIDE SEQUENCE [LARGE SCALE GENOMIC DNA]</scope>
    <source>
        <strain evidence="1 2">CCMP2467</strain>
    </source>
</reference>
<proteinExistence type="predicted"/>
<protein>
    <submittedName>
        <fullName evidence="1">Uncharacterized protein</fullName>
    </submittedName>
</protein>
<name>A0A1Q9DWS9_SYMMI</name>
<accession>A0A1Q9DWS9</accession>
<keyword evidence="2" id="KW-1185">Reference proteome</keyword>
<dbReference type="Proteomes" id="UP000186817">
    <property type="component" value="Unassembled WGS sequence"/>
</dbReference>
<evidence type="ECO:0000313" key="2">
    <source>
        <dbReference type="Proteomes" id="UP000186817"/>
    </source>
</evidence>
<organism evidence="1 2">
    <name type="scientific">Symbiodinium microadriaticum</name>
    <name type="common">Dinoflagellate</name>
    <name type="synonym">Zooxanthella microadriatica</name>
    <dbReference type="NCBI Taxonomy" id="2951"/>
    <lineage>
        <taxon>Eukaryota</taxon>
        <taxon>Sar</taxon>
        <taxon>Alveolata</taxon>
        <taxon>Dinophyceae</taxon>
        <taxon>Suessiales</taxon>
        <taxon>Symbiodiniaceae</taxon>
        <taxon>Symbiodinium</taxon>
    </lineage>
</organism>
<dbReference type="EMBL" id="LSRX01000355">
    <property type="protein sequence ID" value="OLP99626.1"/>
    <property type="molecule type" value="Genomic_DNA"/>
</dbReference>